<evidence type="ECO:0000256" key="17">
    <source>
        <dbReference type="ARBA" id="ARBA00023264"/>
    </source>
</evidence>
<dbReference type="AlphaFoldDB" id="A7HZP4"/>
<accession>A7HZP4</accession>
<dbReference type="OrthoDB" id="9799199at2"/>
<dbReference type="GO" id="GO:0016024">
    <property type="term" value="P:CDP-diacylglycerol biosynthetic process"/>
    <property type="evidence" value="ECO:0007669"/>
    <property type="project" value="UniProtKB-UniPathway"/>
</dbReference>
<keyword evidence="17" id="KW-1208">Phospholipid metabolism</keyword>
<evidence type="ECO:0000256" key="19">
    <source>
        <dbReference type="SAM" id="Phobius"/>
    </source>
</evidence>
<feature type="transmembrane region" description="Helical" evidence="19">
    <location>
        <begin position="193"/>
        <end position="213"/>
    </location>
</feature>
<dbReference type="STRING" id="360107.CHAB381_0122"/>
<dbReference type="PANTHER" id="PTHR46382">
    <property type="entry name" value="PHOSPHATIDATE CYTIDYLYLTRANSFERASE"/>
    <property type="match status" value="1"/>
</dbReference>
<evidence type="ECO:0000313" key="21">
    <source>
        <dbReference type="Proteomes" id="UP000002407"/>
    </source>
</evidence>
<dbReference type="Pfam" id="PF01148">
    <property type="entry name" value="CTP_transf_1"/>
    <property type="match status" value="1"/>
</dbReference>
<evidence type="ECO:0000256" key="14">
    <source>
        <dbReference type="ARBA" id="ARBA00023098"/>
    </source>
</evidence>
<feature type="transmembrane region" description="Helical" evidence="19">
    <location>
        <begin position="163"/>
        <end position="181"/>
    </location>
</feature>
<evidence type="ECO:0000256" key="16">
    <source>
        <dbReference type="ARBA" id="ARBA00023209"/>
    </source>
</evidence>
<evidence type="ECO:0000256" key="11">
    <source>
        <dbReference type="ARBA" id="ARBA00022692"/>
    </source>
</evidence>
<dbReference type="HOGENOM" id="CLU_037294_1_0_7"/>
<dbReference type="eggNOG" id="COG4589">
    <property type="taxonomic scope" value="Bacteria"/>
</dbReference>
<keyword evidence="13 19" id="KW-1133">Transmembrane helix</keyword>
<evidence type="ECO:0000256" key="3">
    <source>
        <dbReference type="ARBA" id="ARBA00005119"/>
    </source>
</evidence>
<feature type="transmembrane region" description="Helical" evidence="19">
    <location>
        <begin position="128"/>
        <end position="151"/>
    </location>
</feature>
<evidence type="ECO:0000256" key="13">
    <source>
        <dbReference type="ARBA" id="ARBA00022989"/>
    </source>
</evidence>
<comment type="pathway">
    <text evidence="3 18">Phospholipid metabolism; CDP-diacylglycerol biosynthesis; CDP-diacylglycerol from sn-glycerol 3-phosphate: step 3/3.</text>
</comment>
<evidence type="ECO:0000256" key="1">
    <source>
        <dbReference type="ARBA" id="ARBA00001698"/>
    </source>
</evidence>
<feature type="transmembrane region" description="Helical" evidence="19">
    <location>
        <begin position="103"/>
        <end position="122"/>
    </location>
</feature>
<keyword evidence="10 18" id="KW-0808">Transferase</keyword>
<evidence type="ECO:0000313" key="20">
    <source>
        <dbReference type="EMBL" id="ABS51979.1"/>
    </source>
</evidence>
<keyword evidence="21" id="KW-1185">Reference proteome</keyword>
<dbReference type="InterPro" id="IPR000374">
    <property type="entry name" value="PC_trans"/>
</dbReference>
<name>A7HZP4_CAMHC</name>
<dbReference type="GO" id="GO:0005886">
    <property type="term" value="C:plasma membrane"/>
    <property type="evidence" value="ECO:0007669"/>
    <property type="project" value="UniProtKB-SubCell"/>
</dbReference>
<evidence type="ECO:0000256" key="15">
    <source>
        <dbReference type="ARBA" id="ARBA00023136"/>
    </source>
</evidence>
<keyword evidence="12 18" id="KW-0548">Nucleotidyltransferase</keyword>
<comment type="similarity">
    <text evidence="5 18">Belongs to the CDS family.</text>
</comment>
<dbReference type="RefSeq" id="WP_011991582.1">
    <property type="nucleotide sequence ID" value="NC_009714.1"/>
</dbReference>
<comment type="catalytic activity">
    <reaction evidence="1 18">
        <text>a 1,2-diacyl-sn-glycero-3-phosphate + CTP + H(+) = a CDP-1,2-diacyl-sn-glycerol + diphosphate</text>
        <dbReference type="Rhea" id="RHEA:16229"/>
        <dbReference type="ChEBI" id="CHEBI:15378"/>
        <dbReference type="ChEBI" id="CHEBI:33019"/>
        <dbReference type="ChEBI" id="CHEBI:37563"/>
        <dbReference type="ChEBI" id="CHEBI:58332"/>
        <dbReference type="ChEBI" id="CHEBI:58608"/>
        <dbReference type="EC" id="2.7.7.41"/>
    </reaction>
</comment>
<comment type="subcellular location">
    <subcellularLocation>
        <location evidence="2">Cell membrane</location>
        <topology evidence="2">Multi-pass membrane protein</topology>
    </subcellularLocation>
</comment>
<evidence type="ECO:0000256" key="5">
    <source>
        <dbReference type="ARBA" id="ARBA00010185"/>
    </source>
</evidence>
<reference evidence="21" key="1">
    <citation type="submission" date="2007-07" db="EMBL/GenBank/DDBJ databases">
        <title>Complete genome sequence of Campylobacter hominis ATCC BAA-381, a commensal isolated from the human gastrointestinal tract.</title>
        <authorList>
            <person name="Fouts D.E."/>
            <person name="Mongodin E.F."/>
            <person name="Puiu D."/>
            <person name="Sebastian Y."/>
            <person name="Miller W.G."/>
            <person name="Mandrell R.E."/>
            <person name="Nelson K.E."/>
        </authorList>
    </citation>
    <scope>NUCLEOTIDE SEQUENCE [LARGE SCALE GENOMIC DNA]</scope>
    <source>
        <strain evidence="21">ATCC BAA-381 / LMG 19568 / NCTC 13146 / CH001A</strain>
    </source>
</reference>
<evidence type="ECO:0000256" key="6">
    <source>
        <dbReference type="ARBA" id="ARBA00012487"/>
    </source>
</evidence>
<evidence type="ECO:0000256" key="10">
    <source>
        <dbReference type="ARBA" id="ARBA00022679"/>
    </source>
</evidence>
<dbReference type="UniPathway" id="UPA00557">
    <property type="reaction ID" value="UER00614"/>
</dbReference>
<evidence type="ECO:0000256" key="7">
    <source>
        <dbReference type="ARBA" id="ARBA00019373"/>
    </source>
</evidence>
<keyword evidence="11 18" id="KW-0812">Transmembrane</keyword>
<keyword evidence="9" id="KW-0444">Lipid biosynthesis</keyword>
<gene>
    <name evidence="20" type="primary">cdsA</name>
    <name evidence="20" type="ordered locus">CHAB381_0122</name>
</gene>
<evidence type="ECO:0000256" key="2">
    <source>
        <dbReference type="ARBA" id="ARBA00004651"/>
    </source>
</evidence>
<evidence type="ECO:0000256" key="9">
    <source>
        <dbReference type="ARBA" id="ARBA00022516"/>
    </source>
</evidence>
<evidence type="ECO:0000256" key="12">
    <source>
        <dbReference type="ARBA" id="ARBA00022695"/>
    </source>
</evidence>
<evidence type="ECO:0000256" key="4">
    <source>
        <dbReference type="ARBA" id="ARBA00005189"/>
    </source>
</evidence>
<dbReference type="Proteomes" id="UP000002407">
    <property type="component" value="Chromosome"/>
</dbReference>
<comment type="pathway">
    <text evidence="4">Lipid metabolism.</text>
</comment>
<proteinExistence type="inferred from homology"/>
<feature type="transmembrane region" description="Helical" evidence="19">
    <location>
        <begin position="54"/>
        <end position="71"/>
    </location>
</feature>
<organism evidence="20 21">
    <name type="scientific">Campylobacter hominis (strain ATCC BAA-381 / DSM 21671 / CCUG 45161 / LMG 19568 / NCTC 13146 / CH001A)</name>
    <dbReference type="NCBI Taxonomy" id="360107"/>
    <lineage>
        <taxon>Bacteria</taxon>
        <taxon>Pseudomonadati</taxon>
        <taxon>Campylobacterota</taxon>
        <taxon>Epsilonproteobacteria</taxon>
        <taxon>Campylobacterales</taxon>
        <taxon>Campylobacteraceae</taxon>
        <taxon>Campylobacter</taxon>
    </lineage>
</organism>
<sequence length="253" mass="28038">MREKILTGLVLFVAFTVLAWLDIYALNFVLFVVILAVAYSESAKLFGVSDESKYFVLIAIAFFVALPFVTLEAPFSAAVKLSFFMLIFVASIQAYFKISNLKIILPFIYPVVPIFIMFSLYSDLGIAMFVWMILIVICSDSGAYFVGKAIGKIHFSPSSPNKTLEGVIGGFIFAVIISFLYAKIFTNADFKEIVYTTLVVSVFGVFGDLFESYLKRLANVKDSGEILPGHGGILDRIDGYLFGAIAMLLVYAW</sequence>
<evidence type="ECO:0000256" key="8">
    <source>
        <dbReference type="ARBA" id="ARBA00022475"/>
    </source>
</evidence>
<evidence type="ECO:0000256" key="18">
    <source>
        <dbReference type="RuleBase" id="RU003938"/>
    </source>
</evidence>
<dbReference type="GO" id="GO:0004605">
    <property type="term" value="F:phosphatidate cytidylyltransferase activity"/>
    <property type="evidence" value="ECO:0007669"/>
    <property type="project" value="UniProtKB-EC"/>
</dbReference>
<keyword evidence="8" id="KW-1003">Cell membrane</keyword>
<keyword evidence="14" id="KW-0443">Lipid metabolism</keyword>
<dbReference type="EC" id="2.7.7.41" evidence="6 18"/>
<feature type="transmembrane region" description="Helical" evidence="19">
    <location>
        <begin position="29"/>
        <end position="47"/>
    </location>
</feature>
<dbReference type="PANTHER" id="PTHR46382:SF1">
    <property type="entry name" value="PHOSPHATIDATE CYTIDYLYLTRANSFERASE"/>
    <property type="match status" value="1"/>
</dbReference>
<dbReference type="EMBL" id="CP000776">
    <property type="protein sequence ID" value="ABS51979.1"/>
    <property type="molecule type" value="Genomic_DNA"/>
</dbReference>
<dbReference type="PROSITE" id="PS01315">
    <property type="entry name" value="CDS"/>
    <property type="match status" value="1"/>
</dbReference>
<protein>
    <recommendedName>
        <fullName evidence="7 18">Phosphatidate cytidylyltransferase</fullName>
        <ecNumber evidence="6 18">2.7.7.41</ecNumber>
    </recommendedName>
</protein>
<keyword evidence="16" id="KW-0594">Phospholipid biosynthesis</keyword>
<dbReference type="KEGG" id="cha:CHAB381_0122"/>
<keyword evidence="15 19" id="KW-0472">Membrane</keyword>